<dbReference type="OrthoDB" id="9771302at2"/>
<dbReference type="GO" id="GO:0044877">
    <property type="term" value="F:protein-containing complex binding"/>
    <property type="evidence" value="ECO:0007669"/>
    <property type="project" value="TreeGrafter"/>
</dbReference>
<evidence type="ECO:0000313" key="2">
    <source>
        <dbReference type="EMBL" id="PZF71932.1"/>
    </source>
</evidence>
<dbReference type="EMBL" id="QKTW01000022">
    <property type="protein sequence ID" value="PZF71932.1"/>
    <property type="molecule type" value="Genomic_DNA"/>
</dbReference>
<sequence>MKIVVIGGTGMIGSKLIHKLTQETAHTIVPASPQYGINTVTGEGLDEVLEGAQVIVDVSNSPSIIDKEAIAFFEKSTINISAAARRAGVKHYVALSIVGADRLPDSDYLAAKYIQEELVCHSGIPHTILRSTQFFEFTDRIAMAATTGAEVHISPAPVQPIAADETVAALAEIAINAPQNKMIEVAGPVAMPMYELIRYYLDEIEDSRQLIQDHHALYFGTELTDQSLLPGPEARLGKIKYEDWFQKQTAV</sequence>
<dbReference type="AlphaFoldDB" id="A0A2W2AED9"/>
<dbReference type="PANTHER" id="PTHR12126:SF11">
    <property type="entry name" value="NADH DEHYDROGENASE [UBIQUINONE] 1 ALPHA SUBCOMPLEX SUBUNIT 9, MITOCHONDRIAL"/>
    <property type="match status" value="1"/>
</dbReference>
<dbReference type="SUPFAM" id="SSF51735">
    <property type="entry name" value="NAD(P)-binding Rossmann-fold domains"/>
    <property type="match status" value="1"/>
</dbReference>
<keyword evidence="3" id="KW-1185">Reference proteome</keyword>
<dbReference type="RefSeq" id="WP_111000304.1">
    <property type="nucleotide sequence ID" value="NZ_QKTW01000022.1"/>
</dbReference>
<name>A0A2W2AED9_9BACT</name>
<dbReference type="InterPro" id="IPR051207">
    <property type="entry name" value="ComplexI_NDUFA9_subunit"/>
</dbReference>
<proteinExistence type="predicted"/>
<dbReference type="InterPro" id="IPR016040">
    <property type="entry name" value="NAD(P)-bd_dom"/>
</dbReference>
<evidence type="ECO:0000259" key="1">
    <source>
        <dbReference type="Pfam" id="PF13460"/>
    </source>
</evidence>
<dbReference type="InterPro" id="IPR036291">
    <property type="entry name" value="NAD(P)-bd_dom_sf"/>
</dbReference>
<organism evidence="2 3">
    <name type="scientific">Taibaiella soli</name>
    <dbReference type="NCBI Taxonomy" id="1649169"/>
    <lineage>
        <taxon>Bacteria</taxon>
        <taxon>Pseudomonadati</taxon>
        <taxon>Bacteroidota</taxon>
        <taxon>Chitinophagia</taxon>
        <taxon>Chitinophagales</taxon>
        <taxon>Chitinophagaceae</taxon>
        <taxon>Taibaiella</taxon>
    </lineage>
</organism>
<dbReference type="Gene3D" id="3.40.50.720">
    <property type="entry name" value="NAD(P)-binding Rossmann-like Domain"/>
    <property type="match status" value="1"/>
</dbReference>
<reference evidence="2 3" key="1">
    <citation type="submission" date="2018-06" db="EMBL/GenBank/DDBJ databases">
        <title>Mucibacter soli gen. nov., sp. nov., a new member of the family Chitinophagaceae producing mucin.</title>
        <authorList>
            <person name="Kim M.-K."/>
            <person name="Park S."/>
            <person name="Kim T.-S."/>
            <person name="Joung Y."/>
            <person name="Han J.-H."/>
            <person name="Kim S.B."/>
        </authorList>
    </citation>
    <scope>NUCLEOTIDE SEQUENCE [LARGE SCALE GENOMIC DNA]</scope>
    <source>
        <strain evidence="2 3">R1-15</strain>
    </source>
</reference>
<protein>
    <submittedName>
        <fullName evidence="2">NmrA family transcriptional regulator</fullName>
    </submittedName>
</protein>
<feature type="domain" description="NAD(P)-binding" evidence="1">
    <location>
        <begin position="7"/>
        <end position="134"/>
    </location>
</feature>
<evidence type="ECO:0000313" key="3">
    <source>
        <dbReference type="Proteomes" id="UP000248745"/>
    </source>
</evidence>
<comment type="caution">
    <text evidence="2">The sequence shown here is derived from an EMBL/GenBank/DDBJ whole genome shotgun (WGS) entry which is preliminary data.</text>
</comment>
<gene>
    <name evidence="2" type="ORF">DN068_17755</name>
</gene>
<dbReference type="PANTHER" id="PTHR12126">
    <property type="entry name" value="NADH-UBIQUINONE OXIDOREDUCTASE 39 KDA SUBUNIT-RELATED"/>
    <property type="match status" value="1"/>
</dbReference>
<dbReference type="Pfam" id="PF13460">
    <property type="entry name" value="NAD_binding_10"/>
    <property type="match status" value="1"/>
</dbReference>
<dbReference type="Proteomes" id="UP000248745">
    <property type="component" value="Unassembled WGS sequence"/>
</dbReference>
<accession>A0A2W2AED9</accession>